<reference evidence="3 4" key="1">
    <citation type="journal article" date="2019" name="Nat. Ecol. Evol.">
        <title>Megaphylogeny resolves global patterns of mushroom evolution.</title>
        <authorList>
            <person name="Varga T."/>
            <person name="Krizsan K."/>
            <person name="Foldi C."/>
            <person name="Dima B."/>
            <person name="Sanchez-Garcia M."/>
            <person name="Sanchez-Ramirez S."/>
            <person name="Szollosi G.J."/>
            <person name="Szarkandi J.G."/>
            <person name="Papp V."/>
            <person name="Albert L."/>
            <person name="Andreopoulos W."/>
            <person name="Angelini C."/>
            <person name="Antonin V."/>
            <person name="Barry K.W."/>
            <person name="Bougher N.L."/>
            <person name="Buchanan P."/>
            <person name="Buyck B."/>
            <person name="Bense V."/>
            <person name="Catcheside P."/>
            <person name="Chovatia M."/>
            <person name="Cooper J."/>
            <person name="Damon W."/>
            <person name="Desjardin D."/>
            <person name="Finy P."/>
            <person name="Geml J."/>
            <person name="Haridas S."/>
            <person name="Hughes K."/>
            <person name="Justo A."/>
            <person name="Karasinski D."/>
            <person name="Kautmanova I."/>
            <person name="Kiss B."/>
            <person name="Kocsube S."/>
            <person name="Kotiranta H."/>
            <person name="LaButti K.M."/>
            <person name="Lechner B.E."/>
            <person name="Liimatainen K."/>
            <person name="Lipzen A."/>
            <person name="Lukacs Z."/>
            <person name="Mihaltcheva S."/>
            <person name="Morgado L.N."/>
            <person name="Niskanen T."/>
            <person name="Noordeloos M.E."/>
            <person name="Ohm R.A."/>
            <person name="Ortiz-Santana B."/>
            <person name="Ovrebo C."/>
            <person name="Racz N."/>
            <person name="Riley R."/>
            <person name="Savchenko A."/>
            <person name="Shiryaev A."/>
            <person name="Soop K."/>
            <person name="Spirin V."/>
            <person name="Szebenyi C."/>
            <person name="Tomsovsky M."/>
            <person name="Tulloss R.E."/>
            <person name="Uehling J."/>
            <person name="Grigoriev I.V."/>
            <person name="Vagvolgyi C."/>
            <person name="Papp T."/>
            <person name="Martin F.M."/>
            <person name="Miettinen O."/>
            <person name="Hibbett D.S."/>
            <person name="Nagy L.G."/>
        </authorList>
    </citation>
    <scope>NUCLEOTIDE SEQUENCE [LARGE SCALE GENOMIC DNA]</scope>
    <source>
        <strain evidence="3 4">FP101781</strain>
    </source>
</reference>
<evidence type="ECO:0000256" key="1">
    <source>
        <dbReference type="SAM" id="MobiDB-lite"/>
    </source>
</evidence>
<dbReference type="OrthoDB" id="5232919at2759"/>
<keyword evidence="4" id="KW-1185">Reference proteome</keyword>
<dbReference type="STRING" id="71717.A0A4Y7U2V4"/>
<dbReference type="GO" id="GO:0004407">
    <property type="term" value="F:histone deacetylase activity"/>
    <property type="evidence" value="ECO:0007669"/>
    <property type="project" value="TreeGrafter"/>
</dbReference>
<dbReference type="PANTHER" id="PTHR47558">
    <property type="entry name" value="HISTONE DEACETYLASE HOS3"/>
    <property type="match status" value="1"/>
</dbReference>
<dbReference type="InterPro" id="IPR023696">
    <property type="entry name" value="Ureohydrolase_dom_sf"/>
</dbReference>
<dbReference type="PANTHER" id="PTHR47558:SF1">
    <property type="entry name" value="HISTONE DEACETYLASE HOS3"/>
    <property type="match status" value="1"/>
</dbReference>
<name>A0A4Y7U2V4_COPMI</name>
<feature type="compositionally biased region" description="Pro residues" evidence="1">
    <location>
        <begin position="521"/>
        <end position="531"/>
    </location>
</feature>
<dbReference type="InterPro" id="IPR000286">
    <property type="entry name" value="HDACs"/>
</dbReference>
<gene>
    <name evidence="3" type="ORF">FA13DRAFT_1619267</name>
</gene>
<dbReference type="InterPro" id="IPR023801">
    <property type="entry name" value="His_deacetylse_dom"/>
</dbReference>
<dbReference type="GO" id="GO:0010468">
    <property type="term" value="P:regulation of gene expression"/>
    <property type="evidence" value="ECO:0007669"/>
    <property type="project" value="UniProtKB-ARBA"/>
</dbReference>
<dbReference type="Gene3D" id="3.40.800.20">
    <property type="entry name" value="Histone deacetylase domain"/>
    <property type="match status" value="1"/>
</dbReference>
<dbReference type="AlphaFoldDB" id="A0A4Y7U2V4"/>
<dbReference type="InterPro" id="IPR037138">
    <property type="entry name" value="His_deacetylse_dom_sf"/>
</dbReference>
<organism evidence="3 4">
    <name type="scientific">Coprinellus micaceus</name>
    <name type="common">Glistening ink-cap mushroom</name>
    <name type="synonym">Coprinus micaceus</name>
    <dbReference type="NCBI Taxonomy" id="71717"/>
    <lineage>
        <taxon>Eukaryota</taxon>
        <taxon>Fungi</taxon>
        <taxon>Dikarya</taxon>
        <taxon>Basidiomycota</taxon>
        <taxon>Agaricomycotina</taxon>
        <taxon>Agaricomycetes</taxon>
        <taxon>Agaricomycetidae</taxon>
        <taxon>Agaricales</taxon>
        <taxon>Agaricineae</taxon>
        <taxon>Psathyrellaceae</taxon>
        <taxon>Coprinellus</taxon>
    </lineage>
</organism>
<sequence>MAPPSSNLKQTAVFLQNACVQHRYIRSQDLSNIVERPERLRAVNIGLAAAIAHLEDLLPDLPSGSDDTAPSSELNDLTSALNKLNLDPALDGDSKKIRIVQSEAKVDVLNDSAVKFIHGDIDGDVYLEALQTWVKESSDKAANGESEIPEGYSQGDLYCEGRAVVCPESLNAIQGALGTTCEAVDEVMSGSLDRAFVAIRPPGHHCGEDTPSGFCFVNNVAVAAAHAHLKYNITRVVIFDIDLHHGNGTQSIVWQINEETYRQKLEQEAGVPPEKAGAQVFYGSTHDILSYPCEDGKPVLVQAASTSLHNAHGQWIENVHLQSYTSEEHFWTELYEKYKQVLIKAEEFLEATGGPGDDVLFFISCGMDACEHEYPSMSRHNRKVPTSYYYRFARDACALADKYAGGRLISVLEGGYSDRALISGAMAHFVGLTDVPGDVKVDEGWWGVERLIELEKATKKRRGGRPSLPAPGSRRTWIERTLTILAPLDEVSASIVSSLKAVPPPPIAMTLRDRSKIPSKAPTPVPSPPRPTRAKAQGTGNGRGRPRKSGQVGVELEVPKLAAKSEDSSSNEDELQVNRGGVPGAKKLPRVILKLGKAQSEESS</sequence>
<accession>A0A4Y7U2V4</accession>
<proteinExistence type="predicted"/>
<comment type="caution">
    <text evidence="3">The sequence shown here is derived from an EMBL/GenBank/DDBJ whole genome shotgun (WGS) entry which is preliminary data.</text>
</comment>
<dbReference type="PRINTS" id="PR01270">
    <property type="entry name" value="HDASUPER"/>
</dbReference>
<feature type="domain" description="Histone deacetylase" evidence="2">
    <location>
        <begin position="125"/>
        <end position="429"/>
    </location>
</feature>
<dbReference type="GO" id="GO:0005634">
    <property type="term" value="C:nucleus"/>
    <property type="evidence" value="ECO:0007669"/>
    <property type="project" value="TreeGrafter"/>
</dbReference>
<evidence type="ECO:0000313" key="3">
    <source>
        <dbReference type="EMBL" id="TEB40122.1"/>
    </source>
</evidence>
<evidence type="ECO:0000259" key="2">
    <source>
        <dbReference type="Pfam" id="PF00850"/>
    </source>
</evidence>
<dbReference type="SUPFAM" id="SSF52768">
    <property type="entry name" value="Arginase/deacetylase"/>
    <property type="match status" value="1"/>
</dbReference>
<feature type="region of interest" description="Disordered" evidence="1">
    <location>
        <begin position="502"/>
        <end position="590"/>
    </location>
</feature>
<dbReference type="Proteomes" id="UP000298030">
    <property type="component" value="Unassembled WGS sequence"/>
</dbReference>
<protein>
    <submittedName>
        <fullName evidence="3">Arginase/deacetylase</fullName>
    </submittedName>
</protein>
<dbReference type="EMBL" id="QPFP01000001">
    <property type="protein sequence ID" value="TEB40122.1"/>
    <property type="molecule type" value="Genomic_DNA"/>
</dbReference>
<evidence type="ECO:0000313" key="4">
    <source>
        <dbReference type="Proteomes" id="UP000298030"/>
    </source>
</evidence>
<dbReference type="InterPro" id="IPR053244">
    <property type="entry name" value="HDAC_HD_type_1"/>
</dbReference>
<dbReference type="Pfam" id="PF00850">
    <property type="entry name" value="Hist_deacetyl"/>
    <property type="match status" value="1"/>
</dbReference>